<evidence type="ECO:0000313" key="2">
    <source>
        <dbReference type="Proteomes" id="UP000219775"/>
    </source>
</evidence>
<comment type="caution">
    <text evidence="1">The sequence shown here is derived from an EMBL/GenBank/DDBJ whole genome shotgun (WGS) entry which is preliminary data.</text>
</comment>
<organism evidence="1 2">
    <name type="scientific">Bacillus pseudomycoides</name>
    <dbReference type="NCBI Taxonomy" id="64104"/>
    <lineage>
        <taxon>Bacteria</taxon>
        <taxon>Bacillati</taxon>
        <taxon>Bacillota</taxon>
        <taxon>Bacilli</taxon>
        <taxon>Bacillales</taxon>
        <taxon>Bacillaceae</taxon>
        <taxon>Bacillus</taxon>
        <taxon>Bacillus cereus group</taxon>
    </lineage>
</organism>
<accession>A0A2B6RB73</accession>
<reference evidence="1 2" key="1">
    <citation type="submission" date="2017-09" db="EMBL/GenBank/DDBJ databases">
        <title>Large-scale bioinformatics analysis of Bacillus genomes uncovers conserved roles of natural products in bacterial physiology.</title>
        <authorList>
            <consortium name="Agbiome Team Llc"/>
            <person name="Bleich R.M."/>
            <person name="Grubbs K.J."/>
            <person name="Santa Maria K.C."/>
            <person name="Allen S.E."/>
            <person name="Farag S."/>
            <person name="Shank E.A."/>
            <person name="Bowers A."/>
        </authorList>
    </citation>
    <scope>NUCLEOTIDE SEQUENCE [LARGE SCALE GENOMIC DNA]</scope>
    <source>
        <strain evidence="1 2">AFS009893</strain>
    </source>
</reference>
<proteinExistence type="predicted"/>
<dbReference type="Proteomes" id="UP000219775">
    <property type="component" value="Unassembled WGS sequence"/>
</dbReference>
<evidence type="ECO:0000313" key="1">
    <source>
        <dbReference type="EMBL" id="PEM71330.1"/>
    </source>
</evidence>
<dbReference type="AlphaFoldDB" id="A0A2B6RB73"/>
<sequence length="220" mass="24765">MNKPAPRKGARPSKLDDPRLKALAEKVAVAKEKANQEALKKLRSQLKKEPTICGAIKGDGRLCLRKPHIKEDGSTNGKCPFHGGKSTGQKTEEGRKKAMANLNPKANLIHGAYSKEFKKMLSQGETDLYNGLMDYYIENYEVDPFNLVLVDRFAINTVKSMRMDSKDFLRDSKAYNDTEVKLIRFAESLGLNQKFKQSKEHKDNASKVDLNALFDMGNEQ</sequence>
<gene>
    <name evidence="1" type="ORF">CN613_05090</name>
</gene>
<protein>
    <submittedName>
        <fullName evidence="1">Uncharacterized protein</fullName>
    </submittedName>
</protein>
<dbReference type="RefSeq" id="WP_097969569.1">
    <property type="nucleotide sequence ID" value="NZ_NUAS01000056.1"/>
</dbReference>
<dbReference type="InterPro" id="IPR047675">
    <property type="entry name" value="Putative_zinc-bd"/>
</dbReference>
<dbReference type="NCBIfam" id="NF041373">
    <property type="entry name" value="HGG_STG"/>
    <property type="match status" value="1"/>
</dbReference>
<name>A0A2B6RB73_9BACI</name>
<dbReference type="EMBL" id="NUDP01000023">
    <property type="protein sequence ID" value="PEM71330.1"/>
    <property type="molecule type" value="Genomic_DNA"/>
</dbReference>